<protein>
    <submittedName>
        <fullName evidence="10">Uncharacterized protein</fullName>
    </submittedName>
</protein>
<dbReference type="EMBL" id="FPCH01000003">
    <property type="protein sequence ID" value="SFV38148.1"/>
    <property type="molecule type" value="Genomic_DNA"/>
</dbReference>
<evidence type="ECO:0000256" key="4">
    <source>
        <dbReference type="ARBA" id="ARBA00022519"/>
    </source>
</evidence>
<gene>
    <name evidence="10" type="ORF">SAMN04488557_3551</name>
</gene>
<keyword evidence="11" id="KW-1185">Reference proteome</keyword>
<sequence length="147" mass="14513">MAVATEFTALASSVGGALIGVSAVLLLYSNGRIAGISGIVKRLIAPAADSKPAQALAFIIGLISAPFVWTAVTGHAVTQSVSTNIPLAAIAGLLVGFGAVLGGGCTSGHGVCGLSRFSKRSLAATIIFMAVAVLTVFVVRHIIGGGP</sequence>
<dbReference type="InterPro" id="IPR007272">
    <property type="entry name" value="Sulf_transp_TsuA/YedE"/>
</dbReference>
<evidence type="ECO:0000313" key="11">
    <source>
        <dbReference type="Proteomes" id="UP000199423"/>
    </source>
</evidence>
<dbReference type="RefSeq" id="WP_092869000.1">
    <property type="nucleotide sequence ID" value="NZ_FPCH01000003.1"/>
</dbReference>
<keyword evidence="7 9" id="KW-0472">Membrane</keyword>
<dbReference type="GO" id="GO:0005886">
    <property type="term" value="C:plasma membrane"/>
    <property type="evidence" value="ECO:0007669"/>
    <property type="project" value="UniProtKB-SubCell"/>
</dbReference>
<evidence type="ECO:0000256" key="1">
    <source>
        <dbReference type="ARBA" id="ARBA00004429"/>
    </source>
</evidence>
<feature type="transmembrane region" description="Helical" evidence="9">
    <location>
        <begin position="84"/>
        <end position="101"/>
    </location>
</feature>
<accession>A0A1I7NU73</accession>
<proteinExistence type="inferred from homology"/>
<dbReference type="PANTHER" id="PTHR30574:SF1">
    <property type="entry name" value="SULPHUR TRANSPORT DOMAIN-CONTAINING PROTEIN"/>
    <property type="match status" value="1"/>
</dbReference>
<feature type="transmembrane region" description="Helical" evidence="9">
    <location>
        <begin position="122"/>
        <end position="143"/>
    </location>
</feature>
<keyword evidence="3" id="KW-1003">Cell membrane</keyword>
<evidence type="ECO:0000256" key="9">
    <source>
        <dbReference type="SAM" id="Phobius"/>
    </source>
</evidence>
<evidence type="ECO:0000256" key="2">
    <source>
        <dbReference type="ARBA" id="ARBA00022448"/>
    </source>
</evidence>
<evidence type="ECO:0000256" key="8">
    <source>
        <dbReference type="ARBA" id="ARBA00035655"/>
    </source>
</evidence>
<evidence type="ECO:0000256" key="6">
    <source>
        <dbReference type="ARBA" id="ARBA00022989"/>
    </source>
</evidence>
<evidence type="ECO:0000256" key="3">
    <source>
        <dbReference type="ARBA" id="ARBA00022475"/>
    </source>
</evidence>
<evidence type="ECO:0000256" key="5">
    <source>
        <dbReference type="ARBA" id="ARBA00022692"/>
    </source>
</evidence>
<evidence type="ECO:0000313" key="10">
    <source>
        <dbReference type="EMBL" id="SFV38148.1"/>
    </source>
</evidence>
<keyword evidence="4" id="KW-0997">Cell inner membrane</keyword>
<feature type="transmembrane region" description="Helical" evidence="9">
    <location>
        <begin position="52"/>
        <end position="72"/>
    </location>
</feature>
<evidence type="ECO:0000256" key="7">
    <source>
        <dbReference type="ARBA" id="ARBA00023136"/>
    </source>
</evidence>
<organism evidence="10 11">
    <name type="scientific">Hyphomicrobium facile</name>
    <dbReference type="NCBI Taxonomy" id="51670"/>
    <lineage>
        <taxon>Bacteria</taxon>
        <taxon>Pseudomonadati</taxon>
        <taxon>Pseudomonadota</taxon>
        <taxon>Alphaproteobacteria</taxon>
        <taxon>Hyphomicrobiales</taxon>
        <taxon>Hyphomicrobiaceae</taxon>
        <taxon>Hyphomicrobium</taxon>
    </lineage>
</organism>
<comment type="similarity">
    <text evidence="8">Belongs to the TsuA/YedE (TC 9.B.102) family.</text>
</comment>
<dbReference type="OrthoDB" id="9814020at2"/>
<dbReference type="AlphaFoldDB" id="A0A1I7NU73"/>
<dbReference type="PANTHER" id="PTHR30574">
    <property type="entry name" value="INNER MEMBRANE PROTEIN YEDE"/>
    <property type="match status" value="1"/>
</dbReference>
<name>A0A1I7NU73_9HYPH</name>
<comment type="subcellular location">
    <subcellularLocation>
        <location evidence="1">Cell inner membrane</location>
        <topology evidence="1">Multi-pass membrane protein</topology>
    </subcellularLocation>
</comment>
<dbReference type="Proteomes" id="UP000199423">
    <property type="component" value="Unassembled WGS sequence"/>
</dbReference>
<dbReference type="STRING" id="51670.SAMN04488557_3551"/>
<dbReference type="Pfam" id="PF04143">
    <property type="entry name" value="Sulf_transp"/>
    <property type="match status" value="1"/>
</dbReference>
<reference evidence="11" key="1">
    <citation type="submission" date="2016-10" db="EMBL/GenBank/DDBJ databases">
        <authorList>
            <person name="Varghese N."/>
            <person name="Submissions S."/>
        </authorList>
    </citation>
    <scope>NUCLEOTIDE SEQUENCE [LARGE SCALE GENOMIC DNA]</scope>
    <source>
        <strain evidence="11">DSM 1565</strain>
    </source>
</reference>
<keyword evidence="5 9" id="KW-0812">Transmembrane</keyword>
<keyword evidence="6 9" id="KW-1133">Transmembrane helix</keyword>
<keyword evidence="2" id="KW-0813">Transport</keyword>
<feature type="transmembrane region" description="Helical" evidence="9">
    <location>
        <begin position="12"/>
        <end position="31"/>
    </location>
</feature>